<keyword evidence="2" id="KW-1185">Reference proteome</keyword>
<accession>A0ABX1R1L2</accession>
<reference evidence="1 2" key="1">
    <citation type="submission" date="2020-03" db="EMBL/GenBank/DDBJ databases">
        <title>Alteromonas ponticola sp. nov., isolated from seawater.</title>
        <authorList>
            <person name="Yoon J.-H."/>
            <person name="Kim Y.-O."/>
        </authorList>
    </citation>
    <scope>NUCLEOTIDE SEQUENCE [LARGE SCALE GENOMIC DNA]</scope>
    <source>
        <strain evidence="1 2">MYP5</strain>
    </source>
</reference>
<evidence type="ECO:0000313" key="2">
    <source>
        <dbReference type="Proteomes" id="UP000709336"/>
    </source>
</evidence>
<evidence type="ECO:0000313" key="1">
    <source>
        <dbReference type="EMBL" id="NMH60349.1"/>
    </source>
</evidence>
<name>A0ABX1R1L2_9ALTE</name>
<protein>
    <submittedName>
        <fullName evidence="1">DUF3530 family protein</fullName>
    </submittedName>
</protein>
<comment type="caution">
    <text evidence="1">The sequence shown here is derived from an EMBL/GenBank/DDBJ whole genome shotgun (WGS) entry which is preliminary data.</text>
</comment>
<organism evidence="1 2">
    <name type="scientific">Alteromonas ponticola</name>
    <dbReference type="NCBI Taxonomy" id="2720613"/>
    <lineage>
        <taxon>Bacteria</taxon>
        <taxon>Pseudomonadati</taxon>
        <taxon>Pseudomonadota</taxon>
        <taxon>Gammaproteobacteria</taxon>
        <taxon>Alteromonadales</taxon>
        <taxon>Alteromonadaceae</taxon>
        <taxon>Alteromonas/Salinimonas group</taxon>
        <taxon>Alteromonas</taxon>
    </lineage>
</organism>
<gene>
    <name evidence="1" type="ORF">HCJ96_09990</name>
</gene>
<dbReference type="InterPro" id="IPR022529">
    <property type="entry name" value="DUF3530"/>
</dbReference>
<sequence>MQNLCSSFFGLILAVLAPLSLAQPSMLSEDLERRFHAEELEQVLVGELTLSVIPQESAIPLSRGVAILLVDAGYQGLRLAAAQQLAKQLNQLGWHTLIAPSLIEVALVTAEQTDNTTVHPRSASHQAWYDFDRTKTQLSLLVNALFNHVSSQRGFKLIVSQGMTAAHLIELAAEEQIAAPDSMVVISPFWPDRRKNLAIGESLAKTEFPVLDINLIRSNLWDAHTYRKRRQDANNALKLHYRQRSIHADNFSSYAYAETISPQIVQLSKEIYGWTSYLGW</sequence>
<dbReference type="RefSeq" id="WP_169210909.1">
    <property type="nucleotide sequence ID" value="NZ_JAATNW010000005.1"/>
</dbReference>
<dbReference type="Proteomes" id="UP000709336">
    <property type="component" value="Unassembled WGS sequence"/>
</dbReference>
<dbReference type="Pfam" id="PF12048">
    <property type="entry name" value="DUF3530"/>
    <property type="match status" value="1"/>
</dbReference>
<dbReference type="EMBL" id="JAATNW010000005">
    <property type="protein sequence ID" value="NMH60349.1"/>
    <property type="molecule type" value="Genomic_DNA"/>
</dbReference>
<proteinExistence type="predicted"/>